<dbReference type="AlphaFoldDB" id="A0A9Q1HUU7"/>
<comment type="caution">
    <text evidence="1">The sequence shown here is derived from an EMBL/GenBank/DDBJ whole genome shotgun (WGS) entry which is preliminary data.</text>
</comment>
<dbReference type="OrthoDB" id="10046159at2759"/>
<dbReference type="Pfam" id="PF02106">
    <property type="entry name" value="Fanconi_C"/>
    <property type="match status" value="1"/>
</dbReference>
<dbReference type="Proteomes" id="UP001152803">
    <property type="component" value="Unassembled WGS sequence"/>
</dbReference>
<name>A0A9Q1HUU7_CONCO</name>
<accession>A0A9Q1HUU7</accession>
<evidence type="ECO:0008006" key="3">
    <source>
        <dbReference type="Google" id="ProtNLM"/>
    </source>
</evidence>
<gene>
    <name evidence="1" type="ORF">COCON_G00153250</name>
</gene>
<evidence type="ECO:0000313" key="1">
    <source>
        <dbReference type="EMBL" id="KAJ8262868.1"/>
    </source>
</evidence>
<sequence length="626" mass="68658">MTQSGPFSERVVEFWLGKAVDWGQATSSVTRADIRAHLPKLRTFLQQLLQELQLTRSSTEAMRSFPFLGQLVGRLCWNRSVSADGESVDRLLQCLWRLYSREPQNAVERRANQWIRNLLSHLSVEGGRGSAEGGAGCPGQAPHARADQRPLFLSNMVALLEREVRGSCCPGVHTAERCPCDDVRGASVTCTTLVTCPEAGPLIGALLQHPTACDRATLSEGFLCALNTALLGKQLVLEEQALMGLWRHSLPSLEGAALHLVESALWNPSPSLQVLEQQVSDSVLPKASAHHHPVFLVVNDVFRVLLVETQGSPALRALVQTFTRHFLLSLRLLHPQERLSLKVFFPHVPASLLTPLLQLPPDVPEEAWPEHLLLISGSLQKVGEEEEDASRRRCGLFESWFLLVQAGFWVDVAAQLLVTSGPETTPPLLWLLTFYYHPVHLEEHPAHTLAMAGEALDLLKALCLSPPPPLRPMHTQALERLSSTCPHLLLHLSVSLAVFSHGPVSAVSEVVRQVAVQPGRYREAEAMEMTSAVTVLLSRVERGLSRRAQPNPRVQSRLRTVQEALCREGPGKFSDTPVPLAPQLRVGKSPGIPPDGFDSRSGVSAPLVFVEGGGRIPFDGHSCPWG</sequence>
<reference evidence="1" key="1">
    <citation type="journal article" date="2023" name="Science">
        <title>Genome structures resolve the early diversification of teleost fishes.</title>
        <authorList>
            <person name="Parey E."/>
            <person name="Louis A."/>
            <person name="Montfort J."/>
            <person name="Bouchez O."/>
            <person name="Roques C."/>
            <person name="Iampietro C."/>
            <person name="Lluch J."/>
            <person name="Castinel A."/>
            <person name="Donnadieu C."/>
            <person name="Desvignes T."/>
            <person name="Floi Bucao C."/>
            <person name="Jouanno E."/>
            <person name="Wen M."/>
            <person name="Mejri S."/>
            <person name="Dirks R."/>
            <person name="Jansen H."/>
            <person name="Henkel C."/>
            <person name="Chen W.J."/>
            <person name="Zahm M."/>
            <person name="Cabau C."/>
            <person name="Klopp C."/>
            <person name="Thompson A.W."/>
            <person name="Robinson-Rechavi M."/>
            <person name="Braasch I."/>
            <person name="Lecointre G."/>
            <person name="Bobe J."/>
            <person name="Postlethwait J.H."/>
            <person name="Berthelot C."/>
            <person name="Roest Crollius H."/>
            <person name="Guiguen Y."/>
        </authorList>
    </citation>
    <scope>NUCLEOTIDE SEQUENCE</scope>
    <source>
        <strain evidence="1">Concon-B</strain>
    </source>
</reference>
<dbReference type="InterPro" id="IPR000686">
    <property type="entry name" value="FANCC"/>
</dbReference>
<dbReference type="PRINTS" id="PR00494">
    <property type="entry name" value="FANCONICGENE"/>
</dbReference>
<dbReference type="GO" id="GO:0043240">
    <property type="term" value="C:Fanconi anaemia nuclear complex"/>
    <property type="evidence" value="ECO:0007669"/>
    <property type="project" value="InterPro"/>
</dbReference>
<dbReference type="PANTHER" id="PTHR16798">
    <property type="entry name" value="FANCONI ANEMIA GROUP C PROTEIN FANCC"/>
    <property type="match status" value="1"/>
</dbReference>
<evidence type="ECO:0000313" key="2">
    <source>
        <dbReference type="Proteomes" id="UP001152803"/>
    </source>
</evidence>
<proteinExistence type="predicted"/>
<organism evidence="1 2">
    <name type="scientific">Conger conger</name>
    <name type="common">Conger eel</name>
    <name type="synonym">Muraena conger</name>
    <dbReference type="NCBI Taxonomy" id="82655"/>
    <lineage>
        <taxon>Eukaryota</taxon>
        <taxon>Metazoa</taxon>
        <taxon>Chordata</taxon>
        <taxon>Craniata</taxon>
        <taxon>Vertebrata</taxon>
        <taxon>Euteleostomi</taxon>
        <taxon>Actinopterygii</taxon>
        <taxon>Neopterygii</taxon>
        <taxon>Teleostei</taxon>
        <taxon>Anguilliformes</taxon>
        <taxon>Congridae</taxon>
        <taxon>Conger</taxon>
    </lineage>
</organism>
<dbReference type="GO" id="GO:0006289">
    <property type="term" value="P:nucleotide-excision repair"/>
    <property type="evidence" value="ECO:0007669"/>
    <property type="project" value="TreeGrafter"/>
</dbReference>
<dbReference type="GO" id="GO:0034599">
    <property type="term" value="P:cellular response to oxidative stress"/>
    <property type="evidence" value="ECO:0007669"/>
    <property type="project" value="TreeGrafter"/>
</dbReference>
<keyword evidence="2" id="KW-1185">Reference proteome</keyword>
<protein>
    <recommendedName>
        <fullName evidence="3">FA complementation group C</fullName>
    </recommendedName>
</protein>
<dbReference type="EMBL" id="JAFJMO010000011">
    <property type="protein sequence ID" value="KAJ8262868.1"/>
    <property type="molecule type" value="Genomic_DNA"/>
</dbReference>
<dbReference type="GO" id="GO:0036297">
    <property type="term" value="P:interstrand cross-link repair"/>
    <property type="evidence" value="ECO:0007669"/>
    <property type="project" value="InterPro"/>
</dbReference>
<dbReference type="PANTHER" id="PTHR16798:SF0">
    <property type="entry name" value="FANCONI ANEMIA GROUP C PROTEIN"/>
    <property type="match status" value="1"/>
</dbReference>